<dbReference type="AlphaFoldDB" id="A0A9N9KQS2"/>
<dbReference type="EMBL" id="CAJVRL010000037">
    <property type="protein sequence ID" value="CAG8950415.1"/>
    <property type="molecule type" value="Genomic_DNA"/>
</dbReference>
<evidence type="ECO:0000256" key="2">
    <source>
        <dbReference type="SAM" id="Phobius"/>
    </source>
</evidence>
<gene>
    <name evidence="3" type="ORF">HYFRA_00006908</name>
</gene>
<accession>A0A9N9KQS2</accession>
<comment type="caution">
    <text evidence="3">The sequence shown here is derived from an EMBL/GenBank/DDBJ whole genome shotgun (WGS) entry which is preliminary data.</text>
</comment>
<proteinExistence type="predicted"/>
<dbReference type="Proteomes" id="UP000696280">
    <property type="component" value="Unassembled WGS sequence"/>
</dbReference>
<feature type="region of interest" description="Disordered" evidence="1">
    <location>
        <begin position="125"/>
        <end position="151"/>
    </location>
</feature>
<organism evidence="3 4">
    <name type="scientific">Hymenoscyphus fraxineus</name>
    <dbReference type="NCBI Taxonomy" id="746836"/>
    <lineage>
        <taxon>Eukaryota</taxon>
        <taxon>Fungi</taxon>
        <taxon>Dikarya</taxon>
        <taxon>Ascomycota</taxon>
        <taxon>Pezizomycotina</taxon>
        <taxon>Leotiomycetes</taxon>
        <taxon>Helotiales</taxon>
        <taxon>Helotiaceae</taxon>
        <taxon>Hymenoscyphus</taxon>
    </lineage>
</organism>
<reference evidence="3" key="1">
    <citation type="submission" date="2021-07" db="EMBL/GenBank/DDBJ databases">
        <authorList>
            <person name="Durling M."/>
        </authorList>
    </citation>
    <scope>NUCLEOTIDE SEQUENCE</scope>
</reference>
<evidence type="ECO:0000313" key="4">
    <source>
        <dbReference type="Proteomes" id="UP000696280"/>
    </source>
</evidence>
<evidence type="ECO:0000313" key="3">
    <source>
        <dbReference type="EMBL" id="CAG8950415.1"/>
    </source>
</evidence>
<evidence type="ECO:0000256" key="1">
    <source>
        <dbReference type="SAM" id="MobiDB-lite"/>
    </source>
</evidence>
<keyword evidence="2" id="KW-1133">Transmembrane helix</keyword>
<protein>
    <recommendedName>
        <fullName evidence="5">Mid2 domain-containing protein</fullName>
    </recommendedName>
</protein>
<keyword evidence="2" id="KW-0812">Transmembrane</keyword>
<feature type="transmembrane region" description="Helical" evidence="2">
    <location>
        <begin position="159"/>
        <end position="180"/>
    </location>
</feature>
<sequence length="248" mass="26343">MSSMVLRGFDLTISNVEPAVSGSGVVSTTLPLETLPVKASGGGRGELRGLREKDRIKEDPECFGDIPGTAQITTVLRRELNFELIATSSTIFVVPVKSQRIETLSLTTTIHETLTATGISNTALSSMQQQGPARTLEAAERPTSLPSNSSSSISRETKVGIGVGVSLGFLILVSIIIFAFRFGRKTGMSSAAAKRTGGFQGSWFRRSGFGKAELCAESQQIFEIGSGKLEVKVGELEANTKVVELEGD</sequence>
<keyword evidence="2" id="KW-0472">Membrane</keyword>
<name>A0A9N9KQS2_9HELO</name>
<keyword evidence="4" id="KW-1185">Reference proteome</keyword>
<dbReference type="OrthoDB" id="10516311at2759"/>
<evidence type="ECO:0008006" key="5">
    <source>
        <dbReference type="Google" id="ProtNLM"/>
    </source>
</evidence>